<organism evidence="1 2">
    <name type="scientific">Micromonospora saelicesensis</name>
    <dbReference type="NCBI Taxonomy" id="285676"/>
    <lineage>
        <taxon>Bacteria</taxon>
        <taxon>Bacillati</taxon>
        <taxon>Actinomycetota</taxon>
        <taxon>Actinomycetes</taxon>
        <taxon>Micromonosporales</taxon>
        <taxon>Micromonosporaceae</taxon>
        <taxon>Micromonospora</taxon>
    </lineage>
</organism>
<protein>
    <submittedName>
        <fullName evidence="1">Uncharacterized protein</fullName>
    </submittedName>
</protein>
<evidence type="ECO:0000313" key="2">
    <source>
        <dbReference type="Proteomes" id="UP000249334"/>
    </source>
</evidence>
<proteinExistence type="predicted"/>
<evidence type="ECO:0000313" key="1">
    <source>
        <dbReference type="EMBL" id="RAO01577.1"/>
    </source>
</evidence>
<keyword evidence="2" id="KW-1185">Reference proteome</keyword>
<comment type="caution">
    <text evidence="1">The sequence shown here is derived from an EMBL/GenBank/DDBJ whole genome shotgun (WGS) entry which is preliminary data.</text>
</comment>
<dbReference type="Proteomes" id="UP000249334">
    <property type="component" value="Unassembled WGS sequence"/>
</dbReference>
<reference evidence="1 2" key="1">
    <citation type="submission" date="2018-03" db="EMBL/GenBank/DDBJ databases">
        <title>Genomic framework for the identification of Micromonospora saelicesensis and Micromonospora noduli.</title>
        <authorList>
            <person name="Riesco R."/>
            <person name="Trujillo M.E."/>
        </authorList>
    </citation>
    <scope>NUCLEOTIDE SEQUENCE [LARGE SCALE GENOMIC DNA]</scope>
    <source>
        <strain evidence="1 2">GAR05</strain>
    </source>
</reference>
<accession>A0ABX9CM83</accession>
<sequence length="131" mass="14384">MNAFDLSPAQICNRLILLARPAALPAGPRPQPWVRPHGHVEVVPAVAVTRVPVIPRVSVVPGDVVRLAESDYRYAAGPLRLRIVRVGLDLSEWYDGQWVWLEGVEIGPDGQDGAFRQVLGRVAALLVPKER</sequence>
<gene>
    <name evidence="1" type="ORF">GAR05_01748</name>
</gene>
<name>A0ABX9CM83_9ACTN</name>
<dbReference type="EMBL" id="PXXW01000014">
    <property type="protein sequence ID" value="RAO01577.1"/>
    <property type="molecule type" value="Genomic_DNA"/>
</dbReference>
<dbReference type="RefSeq" id="WP_112669114.1">
    <property type="nucleotide sequence ID" value="NZ_PXXW01000014.1"/>
</dbReference>